<dbReference type="AlphaFoldDB" id="A0A497XDI7"/>
<reference evidence="2 3" key="1">
    <citation type="submission" date="2018-10" db="EMBL/GenBank/DDBJ databases">
        <title>Genomic Encyclopedia of Type Strains, Phase IV (KMG-IV): sequencing the most valuable type-strain genomes for metagenomic binning, comparative biology and taxonomic classification.</title>
        <authorList>
            <person name="Goeker M."/>
        </authorList>
    </citation>
    <scope>NUCLEOTIDE SEQUENCE [LARGE SCALE GENOMIC DNA]</scope>
    <source>
        <strain evidence="2 3">DSM 26916</strain>
    </source>
</reference>
<accession>A0A497XDI7</accession>
<protein>
    <submittedName>
        <fullName evidence="2">Uncharacterized protein DUF3883</fullName>
    </submittedName>
</protein>
<evidence type="ECO:0000313" key="3">
    <source>
        <dbReference type="Proteomes" id="UP000268908"/>
    </source>
</evidence>
<dbReference type="InterPro" id="IPR024975">
    <property type="entry name" value="NOV_C"/>
</dbReference>
<evidence type="ECO:0000313" key="2">
    <source>
        <dbReference type="EMBL" id="RLJ64615.1"/>
    </source>
</evidence>
<dbReference type="EMBL" id="RCCI01000005">
    <property type="protein sequence ID" value="RLJ64615.1"/>
    <property type="molecule type" value="Genomic_DNA"/>
</dbReference>
<sequence>MIAFSPGLAQGCFDLLEMAGRRALQFGQISIEFARLGGMPAARVVDTAQTLDWLRASEDGTVVLTPGGARLVDLRGYEPRLRRALLDYIDTVRPSWIQNATFGRARVLAFAGSDIAQVFVEAGLAYGISDEVVAFWDEMAARARGQKGARLTGIGRAGERLTIAHERERTGREPKWISVESNEDGYDVLSVAGPGDARLLSIEVKATTVGIGGGFHLTANEWDRAVLNDIHAFHLWDISRPVPSLAALSKAEVDPHVPTNRGEGTWESVEIPFNAFAEKFLPQPNLLASRVE</sequence>
<dbReference type="Proteomes" id="UP000268908">
    <property type="component" value="Unassembled WGS sequence"/>
</dbReference>
<dbReference type="Pfam" id="PF13020">
    <property type="entry name" value="NOV_C"/>
    <property type="match status" value="1"/>
</dbReference>
<comment type="caution">
    <text evidence="2">The sequence shown here is derived from an EMBL/GenBank/DDBJ whole genome shotgun (WGS) entry which is preliminary data.</text>
</comment>
<keyword evidence="3" id="KW-1185">Reference proteome</keyword>
<proteinExistence type="predicted"/>
<evidence type="ECO:0000259" key="1">
    <source>
        <dbReference type="Pfam" id="PF13020"/>
    </source>
</evidence>
<gene>
    <name evidence="2" type="ORF">DFR35_1256</name>
</gene>
<feature type="domain" description="Protein NO VEIN C-terminal" evidence="1">
    <location>
        <begin position="158"/>
        <end position="226"/>
    </location>
</feature>
<dbReference type="OrthoDB" id="7833680at2"/>
<dbReference type="RefSeq" id="WP_121240794.1">
    <property type="nucleotide sequence ID" value="NZ_BHVV01000006.1"/>
</dbReference>
<organism evidence="2 3">
    <name type="scientific">Sulfurisoma sediminicola</name>
    <dbReference type="NCBI Taxonomy" id="1381557"/>
    <lineage>
        <taxon>Bacteria</taxon>
        <taxon>Pseudomonadati</taxon>
        <taxon>Pseudomonadota</taxon>
        <taxon>Betaproteobacteria</taxon>
        <taxon>Nitrosomonadales</taxon>
        <taxon>Sterolibacteriaceae</taxon>
        <taxon>Sulfurisoma</taxon>
    </lineage>
</organism>
<name>A0A497XDI7_9PROT</name>